<organism evidence="1 2">
    <name type="scientific">Heterorhabditis bacteriophora</name>
    <name type="common">Entomopathogenic nematode worm</name>
    <dbReference type="NCBI Taxonomy" id="37862"/>
    <lineage>
        <taxon>Eukaryota</taxon>
        <taxon>Metazoa</taxon>
        <taxon>Ecdysozoa</taxon>
        <taxon>Nematoda</taxon>
        <taxon>Chromadorea</taxon>
        <taxon>Rhabditida</taxon>
        <taxon>Rhabditina</taxon>
        <taxon>Rhabditomorpha</taxon>
        <taxon>Strongyloidea</taxon>
        <taxon>Heterorhabditidae</taxon>
        <taxon>Heterorhabditis</taxon>
    </lineage>
</organism>
<dbReference type="AlphaFoldDB" id="A0A1I7X7S5"/>
<sequence>MLNPVIDNNKSRISKHTSNIFNKSAYCPKYFNYIIYFL</sequence>
<name>A0A1I7X7S5_HETBA</name>
<dbReference type="WBParaSite" id="Hba_13538">
    <property type="protein sequence ID" value="Hba_13538"/>
    <property type="gene ID" value="Hba_13538"/>
</dbReference>
<accession>A0A1I7X7S5</accession>
<evidence type="ECO:0000313" key="2">
    <source>
        <dbReference type="WBParaSite" id="Hba_13538"/>
    </source>
</evidence>
<evidence type="ECO:0000313" key="1">
    <source>
        <dbReference type="Proteomes" id="UP000095283"/>
    </source>
</evidence>
<protein>
    <submittedName>
        <fullName evidence="2">Uncharacterized protein</fullName>
    </submittedName>
</protein>
<reference evidence="2" key="1">
    <citation type="submission" date="2016-11" db="UniProtKB">
        <authorList>
            <consortium name="WormBaseParasite"/>
        </authorList>
    </citation>
    <scope>IDENTIFICATION</scope>
</reference>
<dbReference type="Proteomes" id="UP000095283">
    <property type="component" value="Unplaced"/>
</dbReference>
<proteinExistence type="predicted"/>
<keyword evidence="1" id="KW-1185">Reference proteome</keyword>